<reference evidence="2 3" key="1">
    <citation type="submission" date="2015-09" db="EMBL/GenBank/DDBJ databases">
        <title>Draft genome of the parasitic nematode Teladorsagia circumcincta isolate WARC Sus (inbred).</title>
        <authorList>
            <person name="Mitreva M."/>
        </authorList>
    </citation>
    <scope>NUCLEOTIDE SEQUENCE [LARGE SCALE GENOMIC DNA]</scope>
    <source>
        <strain evidence="2 3">S</strain>
    </source>
</reference>
<dbReference type="AlphaFoldDB" id="A0A2G9UZA9"/>
<evidence type="ECO:0000313" key="2">
    <source>
        <dbReference type="EMBL" id="PIO75062.1"/>
    </source>
</evidence>
<accession>A0A2G9UZA9</accession>
<organism evidence="2 3">
    <name type="scientific">Teladorsagia circumcincta</name>
    <name type="common">Brown stomach worm</name>
    <name type="synonym">Ostertagia circumcincta</name>
    <dbReference type="NCBI Taxonomy" id="45464"/>
    <lineage>
        <taxon>Eukaryota</taxon>
        <taxon>Metazoa</taxon>
        <taxon>Ecdysozoa</taxon>
        <taxon>Nematoda</taxon>
        <taxon>Chromadorea</taxon>
        <taxon>Rhabditida</taxon>
        <taxon>Rhabditina</taxon>
        <taxon>Rhabditomorpha</taxon>
        <taxon>Strongyloidea</taxon>
        <taxon>Trichostrongylidae</taxon>
        <taxon>Teladorsagia</taxon>
    </lineage>
</organism>
<evidence type="ECO:0000256" key="1">
    <source>
        <dbReference type="SAM" id="MobiDB-lite"/>
    </source>
</evidence>
<feature type="region of interest" description="Disordered" evidence="1">
    <location>
        <begin position="1"/>
        <end position="28"/>
    </location>
</feature>
<dbReference type="OrthoDB" id="5806406at2759"/>
<keyword evidence="3" id="KW-1185">Reference proteome</keyword>
<name>A0A2G9UZA9_TELCI</name>
<protein>
    <submittedName>
        <fullName evidence="2">Uncharacterized protein</fullName>
    </submittedName>
</protein>
<dbReference type="EMBL" id="KZ345185">
    <property type="protein sequence ID" value="PIO75062.1"/>
    <property type="molecule type" value="Genomic_DNA"/>
</dbReference>
<evidence type="ECO:0000313" key="3">
    <source>
        <dbReference type="Proteomes" id="UP000230423"/>
    </source>
</evidence>
<proteinExistence type="predicted"/>
<sequence length="87" mass="10024">MRSHFVDGGGDFFNNDISSEGAGDSDSDGVMQEVEEYFFELLVDMEMVTRLRSAYPTKIILAQDYLHYVNFNREIKDCIFANKLLFP</sequence>
<gene>
    <name evidence="2" type="ORF">TELCIR_02905</name>
</gene>
<dbReference type="Proteomes" id="UP000230423">
    <property type="component" value="Unassembled WGS sequence"/>
</dbReference>